<accession>A0A2T5P9Q1</accession>
<dbReference type="Pfam" id="PF12276">
    <property type="entry name" value="DUF3617"/>
    <property type="match status" value="1"/>
</dbReference>
<evidence type="ECO:0000256" key="1">
    <source>
        <dbReference type="SAM" id="SignalP"/>
    </source>
</evidence>
<proteinExistence type="predicted"/>
<sequence length="167" mass="18247">MLRTSLLLCGLLAAPFALAGPIRAGLWEVETANMQVAGQDVPAMQEMLAQLKNLPPQQRQMMEEMMKQQGVSLGDSGVRVCLSQAQVDTQEIPLQESGCSQEITERTDQLLKFRYSCPDSSGEGEARFVSDREMVTRVSGTAQGQPTQVETRSRWISADCGGLTPAR</sequence>
<evidence type="ECO:0000313" key="3">
    <source>
        <dbReference type="Proteomes" id="UP000244064"/>
    </source>
</evidence>
<protein>
    <submittedName>
        <fullName evidence="2">DUF3617 domain-containing protein</fullName>
    </submittedName>
</protein>
<dbReference type="InterPro" id="IPR022061">
    <property type="entry name" value="DUF3617"/>
</dbReference>
<keyword evidence="1" id="KW-0732">Signal</keyword>
<gene>
    <name evidence="2" type="ORF">DBO85_10270</name>
</gene>
<evidence type="ECO:0000313" key="2">
    <source>
        <dbReference type="EMBL" id="PTU74464.1"/>
    </source>
</evidence>
<keyword evidence="3" id="KW-1185">Reference proteome</keyword>
<name>A0A2T5P9Q1_9PSED</name>
<reference evidence="2 3" key="1">
    <citation type="submission" date="2018-04" db="EMBL/GenBank/DDBJ databases">
        <title>Pseudomonas sp. nov., isolated from mangrove soil.</title>
        <authorList>
            <person name="Chen C."/>
        </authorList>
    </citation>
    <scope>NUCLEOTIDE SEQUENCE [LARGE SCALE GENOMIC DNA]</scope>
    <source>
        <strain evidence="2 3">TC-11</strain>
    </source>
</reference>
<comment type="caution">
    <text evidence="2">The sequence shown here is derived from an EMBL/GenBank/DDBJ whole genome shotgun (WGS) entry which is preliminary data.</text>
</comment>
<dbReference type="AlphaFoldDB" id="A0A2T5P9Q1"/>
<dbReference type="RefSeq" id="WP_108107161.1">
    <property type="nucleotide sequence ID" value="NZ_QASN01000017.1"/>
</dbReference>
<dbReference type="OrthoDB" id="7003228at2"/>
<dbReference type="Proteomes" id="UP000244064">
    <property type="component" value="Unassembled WGS sequence"/>
</dbReference>
<feature type="chain" id="PRO_5015772592" evidence="1">
    <location>
        <begin position="20"/>
        <end position="167"/>
    </location>
</feature>
<organism evidence="2 3">
    <name type="scientific">Pseudomonas mangrovi</name>
    <dbReference type="NCBI Taxonomy" id="2161748"/>
    <lineage>
        <taxon>Bacteria</taxon>
        <taxon>Pseudomonadati</taxon>
        <taxon>Pseudomonadota</taxon>
        <taxon>Gammaproteobacteria</taxon>
        <taxon>Pseudomonadales</taxon>
        <taxon>Pseudomonadaceae</taxon>
        <taxon>Pseudomonas</taxon>
    </lineage>
</organism>
<feature type="signal peptide" evidence="1">
    <location>
        <begin position="1"/>
        <end position="19"/>
    </location>
</feature>
<dbReference type="EMBL" id="QASN01000017">
    <property type="protein sequence ID" value="PTU74464.1"/>
    <property type="molecule type" value="Genomic_DNA"/>
</dbReference>